<dbReference type="Gene3D" id="3.30.750.24">
    <property type="entry name" value="STAS domain"/>
    <property type="match status" value="1"/>
</dbReference>
<feature type="domain" description="STAS" evidence="1">
    <location>
        <begin position="4"/>
        <end position="101"/>
    </location>
</feature>
<proteinExistence type="predicted"/>
<gene>
    <name evidence="2" type="ordered locus">Mmc1_0440</name>
</gene>
<evidence type="ECO:0000313" key="3">
    <source>
        <dbReference type="Proteomes" id="UP000002586"/>
    </source>
</evidence>
<accession>A0L4S2</accession>
<dbReference type="eggNOG" id="COG1366">
    <property type="taxonomic scope" value="Bacteria"/>
</dbReference>
<dbReference type="RefSeq" id="WP_011712135.1">
    <property type="nucleotide sequence ID" value="NC_008576.1"/>
</dbReference>
<protein>
    <submittedName>
        <fullName evidence="2">Anti-sigma-factor antagonist</fullName>
    </submittedName>
</protein>
<dbReference type="Pfam" id="PF01740">
    <property type="entry name" value="STAS"/>
    <property type="match status" value="1"/>
</dbReference>
<evidence type="ECO:0000259" key="1">
    <source>
        <dbReference type="PROSITE" id="PS50801"/>
    </source>
</evidence>
<dbReference type="AlphaFoldDB" id="A0L4S2"/>
<dbReference type="CDD" id="cd07043">
    <property type="entry name" value="STAS_anti-anti-sigma_factors"/>
    <property type="match status" value="1"/>
</dbReference>
<name>A0L4S2_MAGMM</name>
<organism evidence="2 3">
    <name type="scientific">Magnetococcus marinus (strain ATCC BAA-1437 / JCM 17883 / MC-1)</name>
    <dbReference type="NCBI Taxonomy" id="156889"/>
    <lineage>
        <taxon>Bacteria</taxon>
        <taxon>Pseudomonadati</taxon>
        <taxon>Pseudomonadota</taxon>
        <taxon>Magnetococcia</taxon>
        <taxon>Magnetococcales</taxon>
        <taxon>Magnetococcaceae</taxon>
        <taxon>Magnetococcus</taxon>
    </lineage>
</organism>
<evidence type="ECO:0000313" key="2">
    <source>
        <dbReference type="EMBL" id="ABK42965.1"/>
    </source>
</evidence>
<reference evidence="2 3" key="2">
    <citation type="journal article" date="2012" name="Int. J. Syst. Evol. Microbiol.">
        <title>Magnetococcus marinus gen. nov., sp. nov., a marine, magnetotactic bacterium that represents a novel lineage (Magnetococcaceae fam. nov.; Magnetococcales ord. nov.) at the base of the Alphaproteobacteria.</title>
        <authorList>
            <person name="Bazylinski D.A."/>
            <person name="Williams T.J."/>
            <person name="Lefevre C.T."/>
            <person name="Berg R.J."/>
            <person name="Zhang C.L."/>
            <person name="Bowser S.S."/>
            <person name="Dean A.J."/>
            <person name="Beveridge T.J."/>
        </authorList>
    </citation>
    <scope>NUCLEOTIDE SEQUENCE [LARGE SCALE GENOMIC DNA]</scope>
    <source>
        <strain evidence="3">ATCC BAA-1437 / JCM 17883 / MC-1</strain>
    </source>
</reference>
<dbReference type="KEGG" id="mgm:Mmc1_0440"/>
<dbReference type="InterPro" id="IPR036513">
    <property type="entry name" value="STAS_dom_sf"/>
</dbReference>
<dbReference type="HOGENOM" id="CLU_115403_9_1_5"/>
<sequence>MDLIKKQFDEAGNLTIIQLPETFTFRLFNEFRGCYEALDRQGSVEVDLCHVTHLDSSALGMLVAVWEHMGRNREQVRLSNTSIAVRKILMDANFNQLFTIS</sequence>
<dbReference type="OrthoDB" id="9796076at2"/>
<dbReference type="Proteomes" id="UP000002586">
    <property type="component" value="Chromosome"/>
</dbReference>
<dbReference type="SUPFAM" id="SSF52091">
    <property type="entry name" value="SpoIIaa-like"/>
    <property type="match status" value="1"/>
</dbReference>
<dbReference type="EMBL" id="CP000471">
    <property type="protein sequence ID" value="ABK42965.1"/>
    <property type="molecule type" value="Genomic_DNA"/>
</dbReference>
<dbReference type="PROSITE" id="PS50801">
    <property type="entry name" value="STAS"/>
    <property type="match status" value="1"/>
</dbReference>
<reference evidence="3" key="1">
    <citation type="journal article" date="2009" name="Appl. Environ. Microbiol.">
        <title>Complete genome sequence of the chemolithoautotrophic marine magnetotactic coccus strain MC-1.</title>
        <authorList>
            <person name="Schubbe S."/>
            <person name="Williams T.J."/>
            <person name="Xie G."/>
            <person name="Kiss H.E."/>
            <person name="Brettin T.S."/>
            <person name="Martinez D."/>
            <person name="Ross C.A."/>
            <person name="Schuler D."/>
            <person name="Cox B.L."/>
            <person name="Nealson K.H."/>
            <person name="Bazylinski D.A."/>
        </authorList>
    </citation>
    <scope>NUCLEOTIDE SEQUENCE [LARGE SCALE GENOMIC DNA]</scope>
    <source>
        <strain evidence="3">ATCC BAA-1437 / JCM 17883 / MC-1</strain>
    </source>
</reference>
<keyword evidence="3" id="KW-1185">Reference proteome</keyword>
<dbReference type="InterPro" id="IPR002645">
    <property type="entry name" value="STAS_dom"/>
</dbReference>
<dbReference type="STRING" id="156889.Mmc1_0440"/>